<dbReference type="InterPro" id="IPR001180">
    <property type="entry name" value="CNH_dom"/>
</dbReference>
<dbReference type="GO" id="GO:0005085">
    <property type="term" value="F:guanyl-nucleotide exchange factor activity"/>
    <property type="evidence" value="ECO:0007669"/>
    <property type="project" value="UniProtKB-KW"/>
</dbReference>
<reference evidence="6" key="1">
    <citation type="submission" date="2022-12" db="EMBL/GenBank/DDBJ databases">
        <authorList>
            <person name="Brejova B."/>
        </authorList>
    </citation>
    <scope>NUCLEOTIDE SEQUENCE</scope>
</reference>
<dbReference type="Pfam" id="PF00780">
    <property type="entry name" value="CNH"/>
    <property type="match status" value="1"/>
</dbReference>
<feature type="compositionally biased region" description="Low complexity" evidence="2">
    <location>
        <begin position="1"/>
        <end position="12"/>
    </location>
</feature>
<dbReference type="PANTHER" id="PTHR46572">
    <property type="entry name" value="RHO1 GDP-GTP EXCHANGE PROTEIN 1-RELATED"/>
    <property type="match status" value="1"/>
</dbReference>
<dbReference type="InterPro" id="IPR011993">
    <property type="entry name" value="PH-like_dom_sf"/>
</dbReference>
<evidence type="ECO:0000256" key="1">
    <source>
        <dbReference type="ARBA" id="ARBA00022658"/>
    </source>
</evidence>
<dbReference type="OrthoDB" id="660555at2759"/>
<dbReference type="SMART" id="SM00036">
    <property type="entry name" value="CNH"/>
    <property type="match status" value="1"/>
</dbReference>
<dbReference type="Pfam" id="PF23582">
    <property type="entry name" value="WHD_RGF3"/>
    <property type="match status" value="1"/>
</dbReference>
<accession>A0A9W4X9V9</accession>
<dbReference type="PROSITE" id="PS50219">
    <property type="entry name" value="CNH"/>
    <property type="match status" value="1"/>
</dbReference>
<evidence type="ECO:0000256" key="2">
    <source>
        <dbReference type="SAM" id="MobiDB-lite"/>
    </source>
</evidence>
<dbReference type="PROSITE" id="PS50010">
    <property type="entry name" value="DH_2"/>
    <property type="match status" value="1"/>
</dbReference>
<dbReference type="EMBL" id="CANTUO010000002">
    <property type="protein sequence ID" value="CAI5757747.1"/>
    <property type="molecule type" value="Genomic_DNA"/>
</dbReference>
<dbReference type="Gene3D" id="1.20.900.10">
    <property type="entry name" value="Dbl homology (DH) domain"/>
    <property type="match status" value="1"/>
</dbReference>
<feature type="domain" description="CNH" evidence="5">
    <location>
        <begin position="873"/>
        <end position="1182"/>
    </location>
</feature>
<evidence type="ECO:0000259" key="3">
    <source>
        <dbReference type="PROSITE" id="PS50003"/>
    </source>
</evidence>
<dbReference type="InterPro" id="IPR035899">
    <property type="entry name" value="DBL_dom_sf"/>
</dbReference>
<feature type="region of interest" description="Disordered" evidence="2">
    <location>
        <begin position="176"/>
        <end position="203"/>
    </location>
</feature>
<protein>
    <recommendedName>
        <fullName evidence="8">Rho1 guanine nucleotide exchange factor TUS1</fullName>
    </recommendedName>
</protein>
<dbReference type="AlphaFoldDB" id="A0A9W4X9V9"/>
<gene>
    <name evidence="6" type="ORF">CANVERA_P2260</name>
</gene>
<dbReference type="PROSITE" id="PS50003">
    <property type="entry name" value="PH_DOMAIN"/>
    <property type="match status" value="1"/>
</dbReference>
<evidence type="ECO:0000259" key="5">
    <source>
        <dbReference type="PROSITE" id="PS50219"/>
    </source>
</evidence>
<comment type="caution">
    <text evidence="6">The sequence shown here is derived from an EMBL/GenBank/DDBJ whole genome shotgun (WGS) entry which is preliminary data.</text>
</comment>
<feature type="domain" description="DH" evidence="4">
    <location>
        <begin position="452"/>
        <end position="645"/>
    </location>
</feature>
<keyword evidence="1" id="KW-0344">Guanine-nucleotide releasing factor</keyword>
<evidence type="ECO:0008006" key="8">
    <source>
        <dbReference type="Google" id="ProtNLM"/>
    </source>
</evidence>
<feature type="region of interest" description="Disordered" evidence="2">
    <location>
        <begin position="1"/>
        <end position="33"/>
    </location>
</feature>
<evidence type="ECO:0000313" key="6">
    <source>
        <dbReference type="EMBL" id="CAI5757747.1"/>
    </source>
</evidence>
<dbReference type="SUPFAM" id="SSF48065">
    <property type="entry name" value="DBL homology domain (DH-domain)"/>
    <property type="match status" value="1"/>
</dbReference>
<feature type="domain" description="PH" evidence="3">
    <location>
        <begin position="681"/>
        <end position="801"/>
    </location>
</feature>
<proteinExistence type="predicted"/>
<evidence type="ECO:0000259" key="4">
    <source>
        <dbReference type="PROSITE" id="PS50010"/>
    </source>
</evidence>
<dbReference type="SMART" id="SM00233">
    <property type="entry name" value="PH"/>
    <property type="match status" value="1"/>
</dbReference>
<dbReference type="InterPro" id="IPR001849">
    <property type="entry name" value="PH_domain"/>
</dbReference>
<organism evidence="6 7">
    <name type="scientific">Candida verbasci</name>
    <dbReference type="NCBI Taxonomy" id="1227364"/>
    <lineage>
        <taxon>Eukaryota</taxon>
        <taxon>Fungi</taxon>
        <taxon>Dikarya</taxon>
        <taxon>Ascomycota</taxon>
        <taxon>Saccharomycotina</taxon>
        <taxon>Pichiomycetes</taxon>
        <taxon>Debaryomycetaceae</taxon>
        <taxon>Candida/Lodderomyces clade</taxon>
        <taxon>Candida</taxon>
    </lineage>
</organism>
<dbReference type="InterPro" id="IPR057283">
    <property type="entry name" value="RGF3_WH"/>
</dbReference>
<dbReference type="PANTHER" id="PTHR46572:SF1">
    <property type="entry name" value="RHO1 GUANINE NUCLEOTIDE EXCHANGE FACTOR TUS1"/>
    <property type="match status" value="1"/>
</dbReference>
<dbReference type="InterPro" id="IPR052233">
    <property type="entry name" value="Rho-type_GEFs"/>
</dbReference>
<keyword evidence="7" id="KW-1185">Reference proteome</keyword>
<evidence type="ECO:0000313" key="7">
    <source>
        <dbReference type="Proteomes" id="UP001152885"/>
    </source>
</evidence>
<dbReference type="SUPFAM" id="SSF50729">
    <property type="entry name" value="PH domain-like"/>
    <property type="match status" value="1"/>
</dbReference>
<feature type="compositionally biased region" description="Low complexity" evidence="2">
    <location>
        <begin position="176"/>
        <end position="191"/>
    </location>
</feature>
<dbReference type="Proteomes" id="UP001152885">
    <property type="component" value="Unassembled WGS sequence"/>
</dbReference>
<name>A0A9W4X9V9_9ASCO</name>
<sequence>MSINSSSTTISKNLKRKPPPPPPPPPEISTDVDLSFNDVSFNSFDSPKPKGPKEIWEYETTPNKKHPGYPIESELPYPTKPIEDIINSDDEIDMIFNYNDSQIKSIEVSPSQNRTILNSEDTIYNDSIQFKINSSPTHDSINSYSPSQIRTKEIINQTINSTSPIIPTLSNRSSLPNLYTYSPSSSPTKRSPSPRRPNHLRDASMGSNEISFEIFERNTSRWNSLQSKKSTYQIVTDNPFYEVEEFEKRVESPATEYFDYSTLPELPRNHKELPPTPLDLPQLPFDSNSLTISHFEACEKIWSLSSLFSWCLKLKIWLNDSNINKNELKRAITRLIAFHRNDISLDMITKNSNIIIESLMNSGAIGIIDDLVIFHHVYVNGILPELTPCYSTIPHVDSVCCYSNICHFSKQLNLERIMRNMKIEDVHLENDWANHWHLTVENLRSLNPSLIKQQSYIFDLLRYEQTFIERAKCWVEIVAPDFIKAGKSLSISKIKIFEDDVVSLGSKIVEIHQNSLFHPLLKILISEGKFIKNLSEIADIYTNWAIEIREYLVGFMKNMPLIEDLLKMTELKSYVDNHISQIPKVKELKVNVGILFISTFNSRYQQIPLQLLEIRKKYKPEEFEYVALTNTIDEIKSLGSRINEIKKSADSAHALEIIKHQIIWKSNIRQINLNLNSANRKFICRGDLNRRSDLKFTNSINHVILLDNYLLITEKSKTKNGIFYKIIEDPIPIDFVIIEDKIGNIKSSPPSPSTEEIEEPDQDYQFKVRYAGRSKKNSFTFGTKSEREKYDWINFIKLAKESLSKKTKPSNPYKVQLISNTCFGYEFNNRILKLQILDQFDPIYQLCLDSQEKLNKLGILDSIYANSRNRIVFSRVLCMNSFDYLGSKFTLIGLSNGLYMCESKSHWKKIMNGSDFTKIYTDTNLNLIITLNDKQLKYYPIYQFINVYYEKDSNITSILLSNESVSFFSMSKHKNITMLFYAKRKTNSTVTHFKVLIPETDNNGIFSRFKDEKKFYIEAECYGISIFNSSFTVFTNKGFEVLELDKLIPRTVPDLPTEIVHSPDQSYSKKANTVIETIKKLISSSNVKPLGMFKLNNNTEFLLVYNEFAIFINKHGKLSRSSILIFEFKVKYTKFTNNHLFIINDECVEVLSISDFVKGSNKLIQVVTGKDIRLINGGDNEVVSIAMANPTVCGLQLVFNLVSKK</sequence>
<dbReference type="Gene3D" id="2.30.29.30">
    <property type="entry name" value="Pleckstrin-homology domain (PH domain)/Phosphotyrosine-binding domain (PTB)"/>
    <property type="match status" value="1"/>
</dbReference>
<dbReference type="InterPro" id="IPR000219">
    <property type="entry name" value="DH_dom"/>
</dbReference>